<evidence type="ECO:0000259" key="8">
    <source>
        <dbReference type="SMART" id="SM00355"/>
    </source>
</evidence>
<evidence type="ECO:0000256" key="1">
    <source>
        <dbReference type="ARBA" id="ARBA00004123"/>
    </source>
</evidence>
<feature type="domain" description="U1-type" evidence="9">
    <location>
        <begin position="284"/>
        <end position="318"/>
    </location>
</feature>
<accession>A0A8T1QSJ9</accession>
<comment type="subcellular location">
    <subcellularLocation>
        <location evidence="1">Nucleus</location>
    </subcellularLocation>
</comment>
<sequence>MDYAGWPETHRITPQPRPPNTNPPPPDPYSSSHYPYYPPDHIPVSLTAVTHSSLGPHDLYAGLGADPGRIIPIGVDAYASLSSYQHTHLRIQGHAGAGSYGHRHLTLGTGSSVYYSDPNSQNWAAKEAVRIYGAYRVGYGAGVPIPSSGTEQLAIANSNFTFRANSTPRQGNSAGKMYRKKMKTKTKTVQSVYCELCKIDCDTKDVLDKHKLGKKHKKNLEKLNEVTAPAQSAEGSKNLVIGPQEKPNMDKAVGGRKSRKKAAAHEEDLESKRRKVLEGGAAAEAVRTCAICNVVCNSETVFNYHLAGQKHAAMVKKQADGTGMATAS</sequence>
<evidence type="ECO:0000256" key="4">
    <source>
        <dbReference type="ARBA" id="ARBA00022771"/>
    </source>
</evidence>
<evidence type="ECO:0000256" key="3">
    <source>
        <dbReference type="ARBA" id="ARBA00022737"/>
    </source>
</evidence>
<feature type="compositionally biased region" description="Pro residues" evidence="7">
    <location>
        <begin position="15"/>
        <end position="28"/>
    </location>
</feature>
<dbReference type="PANTHER" id="PTHR46144">
    <property type="entry name" value="ZINC FINGER PROTEIN 385B-LIKE"/>
    <property type="match status" value="1"/>
</dbReference>
<dbReference type="InterPro" id="IPR051868">
    <property type="entry name" value="ZN346_ZMAT4"/>
</dbReference>
<feature type="region of interest" description="Disordered" evidence="7">
    <location>
        <begin position="228"/>
        <end position="271"/>
    </location>
</feature>
<name>A0A8T1QSJ9_CARIL</name>
<keyword evidence="2" id="KW-0479">Metal-binding</keyword>
<dbReference type="PANTHER" id="PTHR46144:SF6">
    <property type="entry name" value="C2H2-TYPE DOMAIN-CONTAINING PROTEIN"/>
    <property type="match status" value="1"/>
</dbReference>
<dbReference type="AlphaFoldDB" id="A0A8T1QSJ9"/>
<reference evidence="10" key="1">
    <citation type="submission" date="2020-12" db="EMBL/GenBank/DDBJ databases">
        <title>WGS assembly of Carya illinoinensis cv. Pawnee.</title>
        <authorList>
            <person name="Platts A."/>
            <person name="Shu S."/>
            <person name="Wright S."/>
            <person name="Barry K."/>
            <person name="Edger P."/>
            <person name="Pires J.C."/>
            <person name="Schmutz J."/>
        </authorList>
    </citation>
    <scope>NUCLEOTIDE SEQUENCE</scope>
    <source>
        <tissue evidence="10">Leaf</tissue>
    </source>
</reference>
<feature type="domain" description="C2H2-type" evidence="8">
    <location>
        <begin position="287"/>
        <end position="311"/>
    </location>
</feature>
<dbReference type="Proteomes" id="UP000811609">
    <property type="component" value="Chromosome 4"/>
</dbReference>
<keyword evidence="11" id="KW-1185">Reference proteome</keyword>
<keyword evidence="3" id="KW-0677">Repeat</keyword>
<keyword evidence="6" id="KW-0539">Nucleus</keyword>
<dbReference type="GO" id="GO:0008270">
    <property type="term" value="F:zinc ion binding"/>
    <property type="evidence" value="ECO:0007669"/>
    <property type="project" value="UniProtKB-KW"/>
</dbReference>
<evidence type="ECO:0000256" key="7">
    <source>
        <dbReference type="SAM" id="MobiDB-lite"/>
    </source>
</evidence>
<comment type="caution">
    <text evidence="10">The sequence shown here is derived from an EMBL/GenBank/DDBJ whole genome shotgun (WGS) entry which is preliminary data.</text>
</comment>
<gene>
    <name evidence="10" type="ORF">CIPAW_04G057500</name>
</gene>
<feature type="domain" description="C2H2-type" evidence="8">
    <location>
        <begin position="192"/>
        <end position="216"/>
    </location>
</feature>
<dbReference type="SMART" id="SM00355">
    <property type="entry name" value="ZnF_C2H2"/>
    <property type="match status" value="2"/>
</dbReference>
<evidence type="ECO:0000256" key="2">
    <source>
        <dbReference type="ARBA" id="ARBA00022723"/>
    </source>
</evidence>
<organism evidence="10 11">
    <name type="scientific">Carya illinoinensis</name>
    <name type="common">Pecan</name>
    <dbReference type="NCBI Taxonomy" id="32201"/>
    <lineage>
        <taxon>Eukaryota</taxon>
        <taxon>Viridiplantae</taxon>
        <taxon>Streptophyta</taxon>
        <taxon>Embryophyta</taxon>
        <taxon>Tracheophyta</taxon>
        <taxon>Spermatophyta</taxon>
        <taxon>Magnoliopsida</taxon>
        <taxon>eudicotyledons</taxon>
        <taxon>Gunneridae</taxon>
        <taxon>Pentapetalae</taxon>
        <taxon>rosids</taxon>
        <taxon>fabids</taxon>
        <taxon>Fagales</taxon>
        <taxon>Juglandaceae</taxon>
        <taxon>Carya</taxon>
    </lineage>
</organism>
<evidence type="ECO:0000313" key="10">
    <source>
        <dbReference type="EMBL" id="KAG6656962.1"/>
    </source>
</evidence>
<dbReference type="GO" id="GO:0005634">
    <property type="term" value="C:nucleus"/>
    <property type="evidence" value="ECO:0007669"/>
    <property type="project" value="UniProtKB-SubCell"/>
</dbReference>
<dbReference type="SMART" id="SM00451">
    <property type="entry name" value="ZnF_U1"/>
    <property type="match status" value="2"/>
</dbReference>
<evidence type="ECO:0000256" key="5">
    <source>
        <dbReference type="ARBA" id="ARBA00022833"/>
    </source>
</evidence>
<dbReference type="InterPro" id="IPR003604">
    <property type="entry name" value="Matrin/U1-like-C_Znf_C2H2"/>
</dbReference>
<protein>
    <submittedName>
        <fullName evidence="10">Uncharacterized protein</fullName>
    </submittedName>
</protein>
<feature type="region of interest" description="Disordered" evidence="7">
    <location>
        <begin position="1"/>
        <end position="34"/>
    </location>
</feature>
<dbReference type="Pfam" id="PF12874">
    <property type="entry name" value="zf-met"/>
    <property type="match status" value="2"/>
</dbReference>
<dbReference type="InterPro" id="IPR013087">
    <property type="entry name" value="Znf_C2H2_type"/>
</dbReference>
<evidence type="ECO:0000256" key="6">
    <source>
        <dbReference type="ARBA" id="ARBA00023242"/>
    </source>
</evidence>
<keyword evidence="4" id="KW-0863">Zinc-finger</keyword>
<dbReference type="GO" id="GO:0003676">
    <property type="term" value="F:nucleic acid binding"/>
    <property type="evidence" value="ECO:0007669"/>
    <property type="project" value="InterPro"/>
</dbReference>
<dbReference type="EMBL" id="CM031812">
    <property type="protein sequence ID" value="KAG6656962.1"/>
    <property type="molecule type" value="Genomic_DNA"/>
</dbReference>
<feature type="domain" description="U1-type" evidence="9">
    <location>
        <begin position="189"/>
        <end position="223"/>
    </location>
</feature>
<evidence type="ECO:0000259" key="9">
    <source>
        <dbReference type="SMART" id="SM00451"/>
    </source>
</evidence>
<keyword evidence="5" id="KW-0862">Zinc</keyword>
<proteinExistence type="predicted"/>
<evidence type="ECO:0000313" key="11">
    <source>
        <dbReference type="Proteomes" id="UP000811609"/>
    </source>
</evidence>